<keyword evidence="2" id="KW-1185">Reference proteome</keyword>
<evidence type="ECO:0000313" key="2">
    <source>
        <dbReference type="Proteomes" id="UP001283361"/>
    </source>
</evidence>
<name>A0AAE1DCE1_9GAST</name>
<evidence type="ECO:0000313" key="1">
    <source>
        <dbReference type="EMBL" id="KAK3764805.1"/>
    </source>
</evidence>
<protein>
    <submittedName>
        <fullName evidence="1">Uncharacterized protein</fullName>
    </submittedName>
</protein>
<comment type="caution">
    <text evidence="1">The sequence shown here is derived from an EMBL/GenBank/DDBJ whole genome shotgun (WGS) entry which is preliminary data.</text>
</comment>
<reference evidence="1" key="1">
    <citation type="journal article" date="2023" name="G3 (Bethesda)">
        <title>A reference genome for the long-term kleptoplast-retaining sea slug Elysia crispata morphotype clarki.</title>
        <authorList>
            <person name="Eastman K.E."/>
            <person name="Pendleton A.L."/>
            <person name="Shaikh M.A."/>
            <person name="Suttiyut T."/>
            <person name="Ogas R."/>
            <person name="Tomko P."/>
            <person name="Gavelis G."/>
            <person name="Widhalm J.R."/>
            <person name="Wisecaver J.H."/>
        </authorList>
    </citation>
    <scope>NUCLEOTIDE SEQUENCE</scope>
    <source>
        <strain evidence="1">ECLA1</strain>
    </source>
</reference>
<gene>
    <name evidence="1" type="ORF">RRG08_016832</name>
</gene>
<dbReference type="AlphaFoldDB" id="A0AAE1DCE1"/>
<dbReference type="Proteomes" id="UP001283361">
    <property type="component" value="Unassembled WGS sequence"/>
</dbReference>
<proteinExistence type="predicted"/>
<organism evidence="1 2">
    <name type="scientific">Elysia crispata</name>
    <name type="common">lettuce slug</name>
    <dbReference type="NCBI Taxonomy" id="231223"/>
    <lineage>
        <taxon>Eukaryota</taxon>
        <taxon>Metazoa</taxon>
        <taxon>Spiralia</taxon>
        <taxon>Lophotrochozoa</taxon>
        <taxon>Mollusca</taxon>
        <taxon>Gastropoda</taxon>
        <taxon>Heterobranchia</taxon>
        <taxon>Euthyneura</taxon>
        <taxon>Panpulmonata</taxon>
        <taxon>Sacoglossa</taxon>
        <taxon>Placobranchoidea</taxon>
        <taxon>Plakobranchidae</taxon>
        <taxon>Elysia</taxon>
    </lineage>
</organism>
<sequence length="154" mass="17003">MGTGNTSLMPSLHVNYKVNGRDEARLTPAQNVTRHSHLRLSAPGLLNTPRGSNRAVLLLSGHFLSVNKLSVNIGRRPNSSPLLSSSRAREKVRFSPLPLVFCRAALGRSDNLSAYWEVFTWSLPQLKNLTTPVWCVFPSLRASCRVAKLVPSRS</sequence>
<accession>A0AAE1DCE1</accession>
<dbReference type="EMBL" id="JAWDGP010004391">
    <property type="protein sequence ID" value="KAK3764805.1"/>
    <property type="molecule type" value="Genomic_DNA"/>
</dbReference>